<accession>G4CIX1</accession>
<name>G4CIX1_9NEIS</name>
<organism evidence="2 3">
    <name type="scientific">Neisseria shayeganii 871</name>
    <dbReference type="NCBI Taxonomy" id="1032488"/>
    <lineage>
        <taxon>Bacteria</taxon>
        <taxon>Pseudomonadati</taxon>
        <taxon>Pseudomonadota</taxon>
        <taxon>Betaproteobacteria</taxon>
        <taxon>Neisseriales</taxon>
        <taxon>Neisseriaceae</taxon>
        <taxon>Neisseria</taxon>
    </lineage>
</organism>
<evidence type="ECO:0000313" key="2">
    <source>
        <dbReference type="EMBL" id="EGY52208.1"/>
    </source>
</evidence>
<protein>
    <submittedName>
        <fullName evidence="2">Uncharacterized protein</fullName>
    </submittedName>
</protein>
<evidence type="ECO:0000256" key="1">
    <source>
        <dbReference type="SAM" id="MobiDB-lite"/>
    </source>
</evidence>
<dbReference type="HOGENOM" id="CLU_3009622_0_0_4"/>
<dbReference type="Proteomes" id="UP000003019">
    <property type="component" value="Unassembled WGS sequence"/>
</dbReference>
<dbReference type="EMBL" id="AGAY01000057">
    <property type="protein sequence ID" value="EGY52208.1"/>
    <property type="molecule type" value="Genomic_DNA"/>
</dbReference>
<comment type="caution">
    <text evidence="2">The sequence shown here is derived from an EMBL/GenBank/DDBJ whole genome shotgun (WGS) entry which is preliminary data.</text>
</comment>
<dbReference type="AlphaFoldDB" id="G4CIX1"/>
<evidence type="ECO:0000313" key="3">
    <source>
        <dbReference type="Proteomes" id="UP000003019"/>
    </source>
</evidence>
<reference evidence="2 3" key="1">
    <citation type="submission" date="2011-05" db="EMBL/GenBank/DDBJ databases">
        <authorList>
            <person name="Muzny D."/>
            <person name="Qin X."/>
            <person name="Deng J."/>
            <person name="Jiang H."/>
            <person name="Liu Y."/>
            <person name="Qu J."/>
            <person name="Song X.-Z."/>
            <person name="Zhang L."/>
            <person name="Thornton R."/>
            <person name="Coyle M."/>
            <person name="Francisco L."/>
            <person name="Jackson L."/>
            <person name="Javaid M."/>
            <person name="Korchina V."/>
            <person name="Kovar C."/>
            <person name="Mata R."/>
            <person name="Mathew T."/>
            <person name="Ngo R."/>
            <person name="Nguyen L."/>
            <person name="Nguyen N."/>
            <person name="Okwuonu G."/>
            <person name="Ongeri F."/>
            <person name="Pham C."/>
            <person name="Simmons D."/>
            <person name="Wilczek-Boney K."/>
            <person name="Hale W."/>
            <person name="Jakkamsetti A."/>
            <person name="Pham P."/>
            <person name="Ruth R."/>
            <person name="San Lucas F."/>
            <person name="Warren J."/>
            <person name="Zhang J."/>
            <person name="Zhao Z."/>
            <person name="Zhou C."/>
            <person name="Zhu D."/>
            <person name="Lee S."/>
            <person name="Bess C."/>
            <person name="Blankenburg K."/>
            <person name="Forbes L."/>
            <person name="Fu Q."/>
            <person name="Gubbala S."/>
            <person name="Hirani K."/>
            <person name="Jayaseelan J.C."/>
            <person name="Lara F."/>
            <person name="Munidasa M."/>
            <person name="Palculict T."/>
            <person name="Patil S."/>
            <person name="Pu L.-L."/>
            <person name="Saada N."/>
            <person name="Tang L."/>
            <person name="Weissenberger G."/>
            <person name="Zhu Y."/>
            <person name="Hemphill L."/>
            <person name="Shang Y."/>
            <person name="Youmans B."/>
            <person name="Ayvaz T."/>
            <person name="Ross M."/>
            <person name="Santibanez J."/>
            <person name="Aqrawi P."/>
            <person name="Gross S."/>
            <person name="Joshi V."/>
            <person name="Fowler G."/>
            <person name="Nazareth L."/>
            <person name="Reid J."/>
            <person name="Worley K."/>
            <person name="Petrosino J."/>
            <person name="Highlander S."/>
            <person name="Gibbs R."/>
        </authorList>
    </citation>
    <scope>NUCLEOTIDE SEQUENCE [LARGE SCALE GENOMIC DNA]</scope>
    <source>
        <strain evidence="2 3">871</strain>
    </source>
</reference>
<feature type="region of interest" description="Disordered" evidence="1">
    <location>
        <begin position="1"/>
        <end position="20"/>
    </location>
</feature>
<proteinExistence type="predicted"/>
<sequence>MGQTYHTDRQVSEQRTTQKCAADGGGCKGLSLYLYRKQGTESLSGPSLEKRHRKPI</sequence>
<feature type="compositionally biased region" description="Basic and acidic residues" evidence="1">
    <location>
        <begin position="1"/>
        <end position="12"/>
    </location>
</feature>
<gene>
    <name evidence="2" type="ORF">HMPREF9371_1560</name>
</gene>
<keyword evidence="3" id="KW-1185">Reference proteome</keyword>